<comment type="similarity">
    <text evidence="1">Belongs to the universal stress protein A family.</text>
</comment>
<dbReference type="Gene3D" id="3.40.50.12370">
    <property type="match status" value="1"/>
</dbReference>
<accession>A0A4Q0Y8X0</accession>
<feature type="domain" description="UspA" evidence="2">
    <location>
        <begin position="201"/>
        <end position="279"/>
    </location>
</feature>
<reference evidence="3 4" key="1">
    <citation type="submission" date="2017-10" db="EMBL/GenBank/DDBJ databases">
        <title>Genomics of the genus Arcobacter.</title>
        <authorList>
            <person name="Perez-Cataluna A."/>
            <person name="Figueras M.J."/>
        </authorList>
    </citation>
    <scope>NUCLEOTIDE SEQUENCE [LARGE SCALE GENOMIC DNA]</scope>
    <source>
        <strain evidence="3 4">CECT 8993</strain>
    </source>
</reference>
<dbReference type="CDD" id="cd00293">
    <property type="entry name" value="USP-like"/>
    <property type="match status" value="1"/>
</dbReference>
<dbReference type="SUPFAM" id="SSF52402">
    <property type="entry name" value="Adenine nucleotide alpha hydrolases-like"/>
    <property type="match status" value="2"/>
</dbReference>
<gene>
    <name evidence="3" type="ORF">CRV08_15365</name>
</gene>
<dbReference type="InterPro" id="IPR006016">
    <property type="entry name" value="UspA"/>
</dbReference>
<name>A0A4Q0Y8X0_9BACT</name>
<dbReference type="RefSeq" id="WP_128983711.1">
    <property type="nucleotide sequence ID" value="NZ_PDKJ01000028.1"/>
</dbReference>
<dbReference type="EMBL" id="PDKJ01000028">
    <property type="protein sequence ID" value="RXJ65369.1"/>
    <property type="molecule type" value="Genomic_DNA"/>
</dbReference>
<evidence type="ECO:0000313" key="4">
    <source>
        <dbReference type="Proteomes" id="UP000290172"/>
    </source>
</evidence>
<evidence type="ECO:0000256" key="1">
    <source>
        <dbReference type="ARBA" id="ARBA00008791"/>
    </source>
</evidence>
<sequence>MSYKKFFFPVGGGDELRERLYGAILVAKHFNVHLEILYCLPGVESQTSFNIPKFVLDELKGALEDHYKTDNNDFQKLLVEVANELNVPISEKVLENQATVFPEIKSGNRSAIVEQESKFCDLVVAATPPNAVMTATFEASVLQSGKPVIMIPRIMKKFDTKSIVIGWNNSPEASRAITSSLEILKQAKRVHIVSSKEYASDISKLEKIQKYLARHGINSTAELVKTLKSPGETIFKAAKDGNFDMIVAGAFSHKGLREMMFGGATKYLFEHTDIPVFMTH</sequence>
<organism evidence="3 4">
    <name type="scientific">Halarcobacter ebronensis</name>
    <dbReference type="NCBI Taxonomy" id="1462615"/>
    <lineage>
        <taxon>Bacteria</taxon>
        <taxon>Pseudomonadati</taxon>
        <taxon>Campylobacterota</taxon>
        <taxon>Epsilonproteobacteria</taxon>
        <taxon>Campylobacterales</taxon>
        <taxon>Arcobacteraceae</taxon>
        <taxon>Halarcobacter</taxon>
    </lineage>
</organism>
<dbReference type="Proteomes" id="UP000290172">
    <property type="component" value="Unassembled WGS sequence"/>
</dbReference>
<dbReference type="PANTHER" id="PTHR46268">
    <property type="entry name" value="STRESS RESPONSE PROTEIN NHAX"/>
    <property type="match status" value="1"/>
</dbReference>
<comment type="caution">
    <text evidence="3">The sequence shown here is derived from an EMBL/GenBank/DDBJ whole genome shotgun (WGS) entry which is preliminary data.</text>
</comment>
<dbReference type="Pfam" id="PF00582">
    <property type="entry name" value="Usp"/>
    <property type="match status" value="1"/>
</dbReference>
<protein>
    <submittedName>
        <fullName evidence="3">Universal stress protein</fullName>
    </submittedName>
</protein>
<dbReference type="PANTHER" id="PTHR46268:SF15">
    <property type="entry name" value="UNIVERSAL STRESS PROTEIN HP_0031"/>
    <property type="match status" value="1"/>
</dbReference>
<evidence type="ECO:0000313" key="3">
    <source>
        <dbReference type="EMBL" id="RXJ65369.1"/>
    </source>
</evidence>
<proteinExistence type="inferred from homology"/>
<evidence type="ECO:0000259" key="2">
    <source>
        <dbReference type="Pfam" id="PF00582"/>
    </source>
</evidence>
<dbReference type="AlphaFoldDB" id="A0A4Q0Y8X0"/>